<feature type="region of interest" description="Disordered" evidence="4">
    <location>
        <begin position="51"/>
        <end position="105"/>
    </location>
</feature>
<protein>
    <recommendedName>
        <fullName evidence="5">C-type lectin domain-containing protein</fullName>
    </recommendedName>
</protein>
<proteinExistence type="predicted"/>
<dbReference type="InterPro" id="IPR016186">
    <property type="entry name" value="C-type_lectin-like/link_sf"/>
</dbReference>
<dbReference type="PROSITE" id="PS50041">
    <property type="entry name" value="C_TYPE_LECTIN_2"/>
    <property type="match status" value="1"/>
</dbReference>
<dbReference type="PANTHER" id="PTHR24024:SF15">
    <property type="entry name" value="PULMONARY SURFACTANT-ASSOCIATED PROTEIN D"/>
    <property type="match status" value="1"/>
</dbReference>
<dbReference type="InterPro" id="IPR016187">
    <property type="entry name" value="CTDL_fold"/>
</dbReference>
<dbReference type="InterPro" id="IPR051077">
    <property type="entry name" value="Ca-dependent_lectin"/>
</dbReference>
<evidence type="ECO:0000256" key="1">
    <source>
        <dbReference type="ARBA" id="ARBA00022734"/>
    </source>
</evidence>
<dbReference type="PANTHER" id="PTHR24024">
    <property type="entry name" value="PULMONARY SURFACTANT-ASSOCIATED PROTEIN A"/>
    <property type="match status" value="1"/>
</dbReference>
<keyword evidence="7" id="KW-1185">Reference proteome</keyword>
<dbReference type="GO" id="GO:0005771">
    <property type="term" value="C:multivesicular body"/>
    <property type="evidence" value="ECO:0007669"/>
    <property type="project" value="TreeGrafter"/>
</dbReference>
<keyword evidence="2" id="KW-0106">Calcium</keyword>
<reference evidence="6" key="1">
    <citation type="submission" date="2021-04" db="EMBL/GenBank/DDBJ databases">
        <authorList>
            <consortium name="Wellcome Sanger Institute Data Sharing"/>
        </authorList>
    </citation>
    <scope>NUCLEOTIDE SEQUENCE [LARGE SCALE GENOMIC DNA]</scope>
</reference>
<dbReference type="SUPFAM" id="SSF56436">
    <property type="entry name" value="C-type lectin-like"/>
    <property type="match status" value="1"/>
</dbReference>
<reference evidence="6" key="3">
    <citation type="submission" date="2025-09" db="UniProtKB">
        <authorList>
            <consortium name="Ensembl"/>
        </authorList>
    </citation>
    <scope>IDENTIFICATION</scope>
</reference>
<feature type="compositionally biased region" description="Low complexity" evidence="4">
    <location>
        <begin position="91"/>
        <end position="101"/>
    </location>
</feature>
<dbReference type="GO" id="GO:0030246">
    <property type="term" value="F:carbohydrate binding"/>
    <property type="evidence" value="ECO:0007669"/>
    <property type="project" value="UniProtKB-KW"/>
</dbReference>
<dbReference type="GeneTree" id="ENSGT00940000154368"/>
<evidence type="ECO:0000313" key="6">
    <source>
        <dbReference type="Ensembl" id="ENSSAUP00010011902.1"/>
    </source>
</evidence>
<evidence type="ECO:0000256" key="2">
    <source>
        <dbReference type="ARBA" id="ARBA00022837"/>
    </source>
</evidence>
<dbReference type="Ensembl" id="ENSSAUT00010012668.1">
    <property type="protein sequence ID" value="ENSSAUP00010011902.1"/>
    <property type="gene ID" value="ENSSAUG00010005711.1"/>
</dbReference>
<evidence type="ECO:0000313" key="7">
    <source>
        <dbReference type="Proteomes" id="UP000472265"/>
    </source>
</evidence>
<accession>A0A671UDR0</accession>
<dbReference type="FunFam" id="3.10.100.10:FF:000125">
    <property type="entry name" value="Mannan-binding lectin H3"/>
    <property type="match status" value="1"/>
</dbReference>
<evidence type="ECO:0000256" key="4">
    <source>
        <dbReference type="SAM" id="MobiDB-lite"/>
    </source>
</evidence>
<dbReference type="AlphaFoldDB" id="A0A671UDR0"/>
<dbReference type="Pfam" id="PF00059">
    <property type="entry name" value="Lectin_C"/>
    <property type="match status" value="1"/>
</dbReference>
<dbReference type="SMART" id="SM00034">
    <property type="entry name" value="CLECT"/>
    <property type="match status" value="1"/>
</dbReference>
<evidence type="ECO:0000256" key="3">
    <source>
        <dbReference type="ARBA" id="ARBA00023119"/>
    </source>
</evidence>
<dbReference type="Gene3D" id="3.10.100.10">
    <property type="entry name" value="Mannose-Binding Protein A, subunit A"/>
    <property type="match status" value="1"/>
</dbReference>
<dbReference type="InParanoid" id="A0A671UDR0"/>
<keyword evidence="3" id="KW-0176">Collagen</keyword>
<reference evidence="6" key="2">
    <citation type="submission" date="2025-08" db="UniProtKB">
        <authorList>
            <consortium name="Ensembl"/>
        </authorList>
    </citation>
    <scope>IDENTIFICATION</scope>
</reference>
<dbReference type="OMA" id="QGSKGYM"/>
<name>A0A671UDR0_SPAAU</name>
<gene>
    <name evidence="6" type="primary">LOC115586575</name>
</gene>
<feature type="domain" description="C-type lectin" evidence="5">
    <location>
        <begin position="146"/>
        <end position="263"/>
    </location>
</feature>
<dbReference type="GO" id="GO:0005581">
    <property type="term" value="C:collagen trimer"/>
    <property type="evidence" value="ECO:0007669"/>
    <property type="project" value="UniProtKB-KW"/>
</dbReference>
<organism evidence="6 7">
    <name type="scientific">Sparus aurata</name>
    <name type="common">Gilthead sea bream</name>
    <dbReference type="NCBI Taxonomy" id="8175"/>
    <lineage>
        <taxon>Eukaryota</taxon>
        <taxon>Metazoa</taxon>
        <taxon>Chordata</taxon>
        <taxon>Craniata</taxon>
        <taxon>Vertebrata</taxon>
        <taxon>Euteleostomi</taxon>
        <taxon>Actinopterygii</taxon>
        <taxon>Neopterygii</taxon>
        <taxon>Teleostei</taxon>
        <taxon>Neoteleostei</taxon>
        <taxon>Acanthomorphata</taxon>
        <taxon>Eupercaria</taxon>
        <taxon>Spariformes</taxon>
        <taxon>Sparidae</taxon>
        <taxon>Sparus</taxon>
    </lineage>
</organism>
<dbReference type="InterPro" id="IPR001304">
    <property type="entry name" value="C-type_lectin-like"/>
</dbReference>
<keyword evidence="1" id="KW-0430">Lectin</keyword>
<sequence length="264" mass="28887">MIKPFHIELVNRNIINFISCRFQFCIGKMRLCLQFCFICLMAPIGYSQLQGPPGPKGDKGDPGPAGPEGAPGFPGPKGVRGAPGADGVMGNRGPPGRAGNVGPPGPPGAVIMCGRDPFAPARQDVQTSQRSIVKLQFAINYDFVRRVGQKYFVSYKERGSFSRAVDFCSQQGLELALPQNEEENNMLTQVFGEVHKMAWINVNNNKAEGKFETDMKNRPLTFTKWGAGQPDRSVGDTGCTMLSEHGIWRLTQECSLNAYIVCQN</sequence>
<evidence type="ECO:0000259" key="5">
    <source>
        <dbReference type="PROSITE" id="PS50041"/>
    </source>
</evidence>
<dbReference type="GO" id="GO:0005615">
    <property type="term" value="C:extracellular space"/>
    <property type="evidence" value="ECO:0007669"/>
    <property type="project" value="TreeGrafter"/>
</dbReference>
<dbReference type="InterPro" id="IPR008160">
    <property type="entry name" value="Collagen"/>
</dbReference>
<dbReference type="Pfam" id="PF01391">
    <property type="entry name" value="Collagen"/>
    <property type="match status" value="1"/>
</dbReference>
<dbReference type="Proteomes" id="UP000472265">
    <property type="component" value="Chromosome 8"/>
</dbReference>